<evidence type="ECO:0000256" key="1">
    <source>
        <dbReference type="ARBA" id="ARBA00004651"/>
    </source>
</evidence>
<feature type="transmembrane region" description="Helical" evidence="7">
    <location>
        <begin position="43"/>
        <end position="61"/>
    </location>
</feature>
<reference evidence="9 10" key="1">
    <citation type="submission" date="2019-12" db="EMBL/GenBank/DDBJ databases">
        <title>Whole-genome analyses of novel actinobacteria.</title>
        <authorList>
            <person name="Sahin N."/>
            <person name="Saygin H."/>
        </authorList>
    </citation>
    <scope>NUCLEOTIDE SEQUENCE [LARGE SCALE GENOMIC DNA]</scope>
    <source>
        <strain evidence="9 10">KC615</strain>
    </source>
</reference>
<organism evidence="9 10">
    <name type="scientific">Shimazuella alba</name>
    <dbReference type="NCBI Taxonomy" id="2690964"/>
    <lineage>
        <taxon>Bacteria</taxon>
        <taxon>Bacillati</taxon>
        <taxon>Bacillota</taxon>
        <taxon>Bacilli</taxon>
        <taxon>Bacillales</taxon>
        <taxon>Thermoactinomycetaceae</taxon>
        <taxon>Shimazuella</taxon>
    </lineage>
</organism>
<evidence type="ECO:0000256" key="2">
    <source>
        <dbReference type="ARBA" id="ARBA00007362"/>
    </source>
</evidence>
<dbReference type="PANTHER" id="PTHR32322">
    <property type="entry name" value="INNER MEMBRANE TRANSPORTER"/>
    <property type="match status" value="1"/>
</dbReference>
<name>A0A6I4VQ63_9BACL</name>
<evidence type="ECO:0000256" key="5">
    <source>
        <dbReference type="ARBA" id="ARBA00022989"/>
    </source>
</evidence>
<keyword evidence="3" id="KW-1003">Cell membrane</keyword>
<dbReference type="EMBL" id="WUUL01000001">
    <property type="protein sequence ID" value="MXQ52558.1"/>
    <property type="molecule type" value="Genomic_DNA"/>
</dbReference>
<evidence type="ECO:0000256" key="6">
    <source>
        <dbReference type="ARBA" id="ARBA00023136"/>
    </source>
</evidence>
<feature type="transmembrane region" description="Helical" evidence="7">
    <location>
        <begin position="255"/>
        <end position="273"/>
    </location>
</feature>
<dbReference type="Pfam" id="PF00892">
    <property type="entry name" value="EamA"/>
    <property type="match status" value="2"/>
</dbReference>
<dbReference type="GO" id="GO:0005886">
    <property type="term" value="C:plasma membrane"/>
    <property type="evidence" value="ECO:0007669"/>
    <property type="project" value="UniProtKB-SubCell"/>
</dbReference>
<feature type="domain" description="EamA" evidence="8">
    <location>
        <begin position="165"/>
        <end position="296"/>
    </location>
</feature>
<proteinExistence type="inferred from homology"/>
<keyword evidence="4 7" id="KW-0812">Transmembrane</keyword>
<dbReference type="InterPro" id="IPR050638">
    <property type="entry name" value="AA-Vitamin_Transporters"/>
</dbReference>
<sequence length="306" mass="34165">MGSKSNVLKIRGLILVLTAAISWGGSGAVAQYLFKHQGISTEWLTVMRLLLAGILMLFFGYKREKQRIWEIWKDKRDRLELVLYGILGMLAVQYTYFKAIYHGNAATATVLQYLAPILVTGYLAIRSKQFPTVKKLFAMSLAVLGTFFLITKGNIHTLSISGGVLFWGLSSAFALTIYTIQPQKLLTKWGSSLIVGWGMVIGGIIFSFAYPPWRFEGQWSYSTSIAFLFITLFGTIIASYCYLQSLKYLSPSEASLLACVEPLSAVVLSVVWLHINFGLAEWIGTLCIMSTIFILSISNEKESQDR</sequence>
<keyword evidence="10" id="KW-1185">Reference proteome</keyword>
<evidence type="ECO:0000313" key="9">
    <source>
        <dbReference type="EMBL" id="MXQ52558.1"/>
    </source>
</evidence>
<feature type="transmembrane region" description="Helical" evidence="7">
    <location>
        <begin position="81"/>
        <end position="99"/>
    </location>
</feature>
<dbReference type="PANTHER" id="PTHR32322:SF18">
    <property type="entry name" value="S-ADENOSYLMETHIONINE_S-ADENOSYLHOMOCYSTEINE TRANSPORTER"/>
    <property type="match status" value="1"/>
</dbReference>
<dbReference type="RefSeq" id="WP_160799567.1">
    <property type="nucleotide sequence ID" value="NZ_WUUL01000001.1"/>
</dbReference>
<comment type="similarity">
    <text evidence="2">Belongs to the EamA transporter family.</text>
</comment>
<dbReference type="Proteomes" id="UP000430692">
    <property type="component" value="Unassembled WGS sequence"/>
</dbReference>
<keyword evidence="5 7" id="KW-1133">Transmembrane helix</keyword>
<feature type="transmembrane region" description="Helical" evidence="7">
    <location>
        <begin position="136"/>
        <end position="155"/>
    </location>
</feature>
<keyword evidence="6 7" id="KW-0472">Membrane</keyword>
<evidence type="ECO:0000313" key="10">
    <source>
        <dbReference type="Proteomes" id="UP000430692"/>
    </source>
</evidence>
<protein>
    <submittedName>
        <fullName evidence="9">EamA family transporter</fullName>
    </submittedName>
</protein>
<evidence type="ECO:0000256" key="3">
    <source>
        <dbReference type="ARBA" id="ARBA00022475"/>
    </source>
</evidence>
<feature type="transmembrane region" description="Helical" evidence="7">
    <location>
        <begin position="105"/>
        <end position="124"/>
    </location>
</feature>
<feature type="transmembrane region" description="Helical" evidence="7">
    <location>
        <begin position="279"/>
        <end position="297"/>
    </location>
</feature>
<gene>
    <name evidence="9" type="ORF">GSM42_02075</name>
</gene>
<comment type="caution">
    <text evidence="9">The sequence shown here is derived from an EMBL/GenBank/DDBJ whole genome shotgun (WGS) entry which is preliminary data.</text>
</comment>
<accession>A0A6I4VQ63</accession>
<evidence type="ECO:0000256" key="7">
    <source>
        <dbReference type="SAM" id="Phobius"/>
    </source>
</evidence>
<feature type="transmembrane region" description="Helical" evidence="7">
    <location>
        <begin position="219"/>
        <end position="243"/>
    </location>
</feature>
<evidence type="ECO:0000256" key="4">
    <source>
        <dbReference type="ARBA" id="ARBA00022692"/>
    </source>
</evidence>
<comment type="subcellular location">
    <subcellularLocation>
        <location evidence="1">Cell membrane</location>
        <topology evidence="1">Multi-pass membrane protein</topology>
    </subcellularLocation>
</comment>
<feature type="transmembrane region" description="Helical" evidence="7">
    <location>
        <begin position="192"/>
        <end position="213"/>
    </location>
</feature>
<dbReference type="AlphaFoldDB" id="A0A6I4VQ63"/>
<dbReference type="SUPFAM" id="SSF103481">
    <property type="entry name" value="Multidrug resistance efflux transporter EmrE"/>
    <property type="match status" value="2"/>
</dbReference>
<feature type="domain" description="EamA" evidence="8">
    <location>
        <begin position="11"/>
        <end position="150"/>
    </location>
</feature>
<dbReference type="InterPro" id="IPR037185">
    <property type="entry name" value="EmrE-like"/>
</dbReference>
<feature type="transmembrane region" description="Helical" evidence="7">
    <location>
        <begin position="161"/>
        <end position="180"/>
    </location>
</feature>
<dbReference type="InterPro" id="IPR000620">
    <property type="entry name" value="EamA_dom"/>
</dbReference>
<evidence type="ECO:0000259" key="8">
    <source>
        <dbReference type="Pfam" id="PF00892"/>
    </source>
</evidence>